<gene>
    <name evidence="17" type="ORF">Pan14r_48700</name>
</gene>
<comment type="caution">
    <text evidence="17">The sequence shown here is derived from an EMBL/GenBank/DDBJ whole genome shotgun (WGS) entry which is preliminary data.</text>
</comment>
<dbReference type="Gene3D" id="3.30.1950.10">
    <property type="entry name" value="wza like domain"/>
    <property type="match status" value="2"/>
</dbReference>
<feature type="domain" description="SLBB" evidence="16">
    <location>
        <begin position="342"/>
        <end position="401"/>
    </location>
</feature>
<accession>A0A5C5YAZ9</accession>
<dbReference type="GO" id="GO:0015288">
    <property type="term" value="F:porin activity"/>
    <property type="evidence" value="ECO:0007669"/>
    <property type="project" value="UniProtKB-KW"/>
</dbReference>
<dbReference type="InterPro" id="IPR049712">
    <property type="entry name" value="Poly_export"/>
</dbReference>
<feature type="domain" description="Polysaccharide export protein N-terminal" evidence="15">
    <location>
        <begin position="286"/>
        <end position="323"/>
    </location>
</feature>
<keyword evidence="11" id="KW-0472">Membrane</keyword>
<name>A0A5C5YAZ9_9PLAN</name>
<keyword evidence="3" id="KW-0813">Transport</keyword>
<proteinExistence type="inferred from homology"/>
<keyword evidence="8" id="KW-0625">Polysaccharide transport</keyword>
<keyword evidence="4" id="KW-1134">Transmembrane beta strand</keyword>
<keyword evidence="7" id="KW-0732">Signal</keyword>
<dbReference type="RefSeq" id="WP_231598550.1">
    <property type="nucleotide sequence ID" value="NZ_SJPL01000001.1"/>
</dbReference>
<keyword evidence="5" id="KW-0762">Sugar transport</keyword>
<evidence type="ECO:0000256" key="5">
    <source>
        <dbReference type="ARBA" id="ARBA00022597"/>
    </source>
</evidence>
<evidence type="ECO:0000259" key="15">
    <source>
        <dbReference type="Pfam" id="PF02563"/>
    </source>
</evidence>
<dbReference type="EMBL" id="SJPL01000001">
    <property type="protein sequence ID" value="TWT72550.1"/>
    <property type="molecule type" value="Genomic_DNA"/>
</dbReference>
<keyword evidence="9" id="KW-0406">Ion transport</keyword>
<keyword evidence="6" id="KW-0812">Transmembrane</keyword>
<evidence type="ECO:0000256" key="1">
    <source>
        <dbReference type="ARBA" id="ARBA00004571"/>
    </source>
</evidence>
<sequence>MTQHRAARSITAPMATLALAVAMLGGLLHGDCAWAQTLLPPNTSVSGQRSMPTMRLPAGNEFGRHAGPIGEVGLSHHRPAPYAVASMPMIAPSTCASCAGVGCRVCVDRDGREGFDQFAHRQGICTDQCAQSQCWQCPYTSPFDLYRQGGYAGPARTPHVYQYRLRPGDVIQLTYLLSDHQTATEYRLSVGDELLIESEADEALTRGTLENGIEIQPDGTITLRFIGTVHAAGQTIDQLRESLNDKYSKLYADPAIDVTPVSTATASKRIRDAISGTGGFTAQFVNQTVTPQGEIRLPGIGSVQAQGLTLEELKREINLRYASSVGGIEVEPALQQQAPHYIYVLGEAVTPGRFTIDQPTTVLGAIAMAGGHVPGANLRQIVIFRRGENWELISTMLDLRGAILGKSALPHDEIWVQDGDVIILPSMPIRLFDNFVRLVFTEGIYGIVPFQGFSIDLDDSN</sequence>
<evidence type="ECO:0000256" key="6">
    <source>
        <dbReference type="ARBA" id="ARBA00022692"/>
    </source>
</evidence>
<dbReference type="PANTHER" id="PTHR33619:SF3">
    <property type="entry name" value="POLYSACCHARIDE EXPORT PROTEIN GFCE-RELATED"/>
    <property type="match status" value="1"/>
</dbReference>
<evidence type="ECO:0000256" key="12">
    <source>
        <dbReference type="ARBA" id="ARBA00023139"/>
    </source>
</evidence>
<organism evidence="17 18">
    <name type="scientific">Crateriforma conspicua</name>
    <dbReference type="NCBI Taxonomy" id="2527996"/>
    <lineage>
        <taxon>Bacteria</taxon>
        <taxon>Pseudomonadati</taxon>
        <taxon>Planctomycetota</taxon>
        <taxon>Planctomycetia</taxon>
        <taxon>Planctomycetales</taxon>
        <taxon>Planctomycetaceae</taxon>
        <taxon>Crateriforma</taxon>
    </lineage>
</organism>
<evidence type="ECO:0000256" key="10">
    <source>
        <dbReference type="ARBA" id="ARBA00023114"/>
    </source>
</evidence>
<dbReference type="Pfam" id="PF02563">
    <property type="entry name" value="Poly_export"/>
    <property type="match status" value="2"/>
</dbReference>
<keyword evidence="18" id="KW-1185">Reference proteome</keyword>
<evidence type="ECO:0000256" key="3">
    <source>
        <dbReference type="ARBA" id="ARBA00022448"/>
    </source>
</evidence>
<evidence type="ECO:0000256" key="14">
    <source>
        <dbReference type="ARBA" id="ARBA00023288"/>
    </source>
</evidence>
<comment type="similarity">
    <text evidence="2">Belongs to the BexD/CtrA/VexA family.</text>
</comment>
<keyword evidence="13" id="KW-0998">Cell outer membrane</keyword>
<keyword evidence="14" id="KW-0449">Lipoprotein</keyword>
<evidence type="ECO:0000256" key="9">
    <source>
        <dbReference type="ARBA" id="ARBA00023065"/>
    </source>
</evidence>
<evidence type="ECO:0000313" key="17">
    <source>
        <dbReference type="EMBL" id="TWT72550.1"/>
    </source>
</evidence>
<dbReference type="GO" id="GO:0015159">
    <property type="term" value="F:polysaccharide transmembrane transporter activity"/>
    <property type="evidence" value="ECO:0007669"/>
    <property type="project" value="InterPro"/>
</dbReference>
<dbReference type="PANTHER" id="PTHR33619">
    <property type="entry name" value="POLYSACCHARIDE EXPORT PROTEIN GFCE-RELATED"/>
    <property type="match status" value="1"/>
</dbReference>
<evidence type="ECO:0000256" key="13">
    <source>
        <dbReference type="ARBA" id="ARBA00023237"/>
    </source>
</evidence>
<evidence type="ECO:0000256" key="8">
    <source>
        <dbReference type="ARBA" id="ARBA00023047"/>
    </source>
</evidence>
<evidence type="ECO:0000256" key="7">
    <source>
        <dbReference type="ARBA" id="ARBA00022729"/>
    </source>
</evidence>
<dbReference type="GO" id="GO:0006811">
    <property type="term" value="P:monoatomic ion transport"/>
    <property type="evidence" value="ECO:0007669"/>
    <property type="project" value="UniProtKB-KW"/>
</dbReference>
<dbReference type="Pfam" id="PF22461">
    <property type="entry name" value="SLBB_2"/>
    <property type="match status" value="1"/>
</dbReference>
<dbReference type="Gene3D" id="3.10.560.10">
    <property type="entry name" value="Outer membrane lipoprotein wza domain like"/>
    <property type="match status" value="1"/>
</dbReference>
<dbReference type="InterPro" id="IPR003715">
    <property type="entry name" value="Poly_export_N"/>
</dbReference>
<dbReference type="AlphaFoldDB" id="A0A5C5YAZ9"/>
<dbReference type="GO" id="GO:0009279">
    <property type="term" value="C:cell outer membrane"/>
    <property type="evidence" value="ECO:0007669"/>
    <property type="project" value="UniProtKB-SubCell"/>
</dbReference>
<evidence type="ECO:0000256" key="4">
    <source>
        <dbReference type="ARBA" id="ARBA00022452"/>
    </source>
</evidence>
<keyword evidence="10" id="KW-0626">Porin</keyword>
<comment type="subcellular location">
    <subcellularLocation>
        <location evidence="1">Cell outer membrane</location>
        <topology evidence="1">Multi-pass membrane protein</topology>
    </subcellularLocation>
</comment>
<dbReference type="Proteomes" id="UP000317238">
    <property type="component" value="Unassembled WGS sequence"/>
</dbReference>
<evidence type="ECO:0000256" key="11">
    <source>
        <dbReference type="ARBA" id="ARBA00023136"/>
    </source>
</evidence>
<keyword evidence="12" id="KW-0564">Palmitate</keyword>
<feature type="domain" description="Polysaccharide export protein N-terminal" evidence="15">
    <location>
        <begin position="181"/>
        <end position="259"/>
    </location>
</feature>
<protein>
    <submittedName>
        <fullName evidence="17">Polysaccharide biosynthesis/export protein</fullName>
    </submittedName>
</protein>
<evidence type="ECO:0000259" key="16">
    <source>
        <dbReference type="Pfam" id="PF22461"/>
    </source>
</evidence>
<dbReference type="GO" id="GO:0046930">
    <property type="term" value="C:pore complex"/>
    <property type="evidence" value="ECO:0007669"/>
    <property type="project" value="UniProtKB-KW"/>
</dbReference>
<reference evidence="17 18" key="1">
    <citation type="submission" date="2019-02" db="EMBL/GenBank/DDBJ databases">
        <title>Deep-cultivation of Planctomycetes and their phenomic and genomic characterization uncovers novel biology.</title>
        <authorList>
            <person name="Wiegand S."/>
            <person name="Jogler M."/>
            <person name="Boedeker C."/>
            <person name="Pinto D."/>
            <person name="Vollmers J."/>
            <person name="Rivas-Marin E."/>
            <person name="Kohn T."/>
            <person name="Peeters S.H."/>
            <person name="Heuer A."/>
            <person name="Rast P."/>
            <person name="Oberbeckmann S."/>
            <person name="Bunk B."/>
            <person name="Jeske O."/>
            <person name="Meyerdierks A."/>
            <person name="Storesund J.E."/>
            <person name="Kallscheuer N."/>
            <person name="Luecker S."/>
            <person name="Lage O.M."/>
            <person name="Pohl T."/>
            <person name="Merkel B.J."/>
            <person name="Hornburger P."/>
            <person name="Mueller R.-W."/>
            <person name="Bruemmer F."/>
            <person name="Labrenz M."/>
            <person name="Spormann A.M."/>
            <person name="Op Den Camp H."/>
            <person name="Overmann J."/>
            <person name="Amann R."/>
            <person name="Jetten M.S.M."/>
            <person name="Mascher T."/>
            <person name="Medema M.H."/>
            <person name="Devos D.P."/>
            <person name="Kaster A.-K."/>
            <person name="Ovreas L."/>
            <person name="Rohde M."/>
            <person name="Galperin M.Y."/>
            <person name="Jogler C."/>
        </authorList>
    </citation>
    <scope>NUCLEOTIDE SEQUENCE [LARGE SCALE GENOMIC DNA]</scope>
    <source>
        <strain evidence="17 18">Pan14r</strain>
    </source>
</reference>
<evidence type="ECO:0000313" key="18">
    <source>
        <dbReference type="Proteomes" id="UP000317238"/>
    </source>
</evidence>
<evidence type="ECO:0000256" key="2">
    <source>
        <dbReference type="ARBA" id="ARBA00009450"/>
    </source>
</evidence>
<dbReference type="InterPro" id="IPR054765">
    <property type="entry name" value="SLBB_dom"/>
</dbReference>